<dbReference type="Gene3D" id="3.40.50.1400">
    <property type="match status" value="2"/>
</dbReference>
<dbReference type="SUPFAM" id="SSF53800">
    <property type="entry name" value="Chelatase"/>
    <property type="match status" value="1"/>
</dbReference>
<sequence length="248" mass="25548">MAVTDPRPALITLSHGSRHPHADAGIAELTAAAGDLLDLPAHPAHLDLSTPTLPDVALRLAVAGVREAVVVPLLFTRAFHATTDVPEEVHAATEVSGLRMTLADGLGTGPDLVDVLAERLITDAADRRDTVLHPVGTSSKRASADLARLGAELAERTGRRVDVIAATGPGGGPGAVLDRARAAGSLHVLPLFVTHGLLLDRLTDRLPATRPGGPDISVSAPLGRDLAGIVATRYSDALTSDRTPACVP</sequence>
<dbReference type="Pfam" id="PF01903">
    <property type="entry name" value="CbiX"/>
    <property type="match status" value="1"/>
</dbReference>
<name>A0ABS0W068_9CORY</name>
<protein>
    <submittedName>
        <fullName evidence="3">Sirohydrochlorin chelatase</fullName>
    </submittedName>
</protein>
<keyword evidence="1" id="KW-0479">Metal-binding</keyword>
<comment type="caution">
    <text evidence="3">The sequence shown here is derived from an EMBL/GenBank/DDBJ whole genome shotgun (WGS) entry which is preliminary data.</text>
</comment>
<evidence type="ECO:0000256" key="2">
    <source>
        <dbReference type="ARBA" id="ARBA00023239"/>
    </source>
</evidence>
<dbReference type="CDD" id="cd03416">
    <property type="entry name" value="CbiX_SirB_N"/>
    <property type="match status" value="1"/>
</dbReference>
<evidence type="ECO:0000313" key="3">
    <source>
        <dbReference type="EMBL" id="MBI9001280.1"/>
    </source>
</evidence>
<dbReference type="PANTHER" id="PTHR33542:SF5">
    <property type="entry name" value="FERROCHELATASE CHE1"/>
    <property type="match status" value="1"/>
</dbReference>
<dbReference type="PANTHER" id="PTHR33542">
    <property type="entry name" value="SIROHYDROCHLORIN FERROCHELATASE, CHLOROPLASTIC"/>
    <property type="match status" value="1"/>
</dbReference>
<dbReference type="InterPro" id="IPR050963">
    <property type="entry name" value="Sirohydro_Cobaltochel/CbiX"/>
</dbReference>
<evidence type="ECO:0000313" key="4">
    <source>
        <dbReference type="Proteomes" id="UP000625574"/>
    </source>
</evidence>
<proteinExistence type="predicted"/>
<organism evidence="3 4">
    <name type="scientific">Corynebacterium marambiense</name>
    <dbReference type="NCBI Taxonomy" id="2765364"/>
    <lineage>
        <taxon>Bacteria</taxon>
        <taxon>Bacillati</taxon>
        <taxon>Actinomycetota</taxon>
        <taxon>Actinomycetes</taxon>
        <taxon>Mycobacteriales</taxon>
        <taxon>Corynebacteriaceae</taxon>
        <taxon>Corynebacterium</taxon>
    </lineage>
</organism>
<keyword evidence="4" id="KW-1185">Reference proteome</keyword>
<dbReference type="Proteomes" id="UP000625574">
    <property type="component" value="Unassembled WGS sequence"/>
</dbReference>
<gene>
    <name evidence="3" type="ORF">JDV76_09925</name>
</gene>
<reference evidence="3 4" key="1">
    <citation type="submission" date="2020-12" db="EMBL/GenBank/DDBJ databases">
        <title>Genome public.</title>
        <authorList>
            <person name="Sun Q."/>
        </authorList>
    </citation>
    <scope>NUCLEOTIDE SEQUENCE [LARGE SCALE GENOMIC DNA]</scope>
    <source>
        <strain evidence="3 4">CCM 8864</strain>
    </source>
</reference>
<dbReference type="InterPro" id="IPR002762">
    <property type="entry name" value="CbiX-like"/>
</dbReference>
<keyword evidence="2" id="KW-0456">Lyase</keyword>
<dbReference type="EMBL" id="JAEIOT010000011">
    <property type="protein sequence ID" value="MBI9001280.1"/>
    <property type="molecule type" value="Genomic_DNA"/>
</dbReference>
<accession>A0ABS0W068</accession>
<evidence type="ECO:0000256" key="1">
    <source>
        <dbReference type="ARBA" id="ARBA00022723"/>
    </source>
</evidence>